<dbReference type="InterPro" id="IPR023586">
    <property type="entry name" value="Ile-tRNA-ligase_type2"/>
</dbReference>
<dbReference type="SUPFAM" id="SSF53254">
    <property type="entry name" value="Phosphoglycerate mutase-like"/>
    <property type="match status" value="1"/>
</dbReference>
<evidence type="ECO:0000256" key="17">
    <source>
        <dbReference type="PIRSR" id="PIRSR613078-2"/>
    </source>
</evidence>
<dbReference type="InterPro" id="IPR033709">
    <property type="entry name" value="Anticodon_Ile_ABEc"/>
</dbReference>
<dbReference type="InterPro" id="IPR002301">
    <property type="entry name" value="Ile-tRNA-ligase"/>
</dbReference>
<dbReference type="InterPro" id="IPR002300">
    <property type="entry name" value="aa-tRNA-synth_Ia"/>
</dbReference>
<dbReference type="Pfam" id="PF00133">
    <property type="entry name" value="tRNA-synt_1"/>
    <property type="match status" value="2"/>
</dbReference>
<keyword evidence="9 15" id="KW-0862">Zinc</keyword>
<keyword evidence="11 15" id="KW-0648">Protein biosynthesis</keyword>
<evidence type="ECO:0000256" key="12">
    <source>
        <dbReference type="ARBA" id="ARBA00023146"/>
    </source>
</evidence>
<comment type="subunit">
    <text evidence="4 15">Monomer.</text>
</comment>
<reference evidence="21" key="1">
    <citation type="submission" date="2017-09" db="EMBL/GenBank/DDBJ databases">
        <title>Depth-based differentiation of microbial function through sediment-hosted aquifers and enrichment of novel symbionts in the deep terrestrial subsurface.</title>
        <authorList>
            <person name="Probst A.J."/>
            <person name="Ladd B."/>
            <person name="Jarett J.K."/>
            <person name="Geller-Mcgrath D.E."/>
            <person name="Sieber C.M.K."/>
            <person name="Emerson J.B."/>
            <person name="Anantharaman K."/>
            <person name="Thomas B.C."/>
            <person name="Malmstrom R."/>
            <person name="Stieglmeier M."/>
            <person name="Klingl A."/>
            <person name="Woyke T."/>
            <person name="Ryan C.M."/>
            <person name="Banfield J.F."/>
        </authorList>
    </citation>
    <scope>NUCLEOTIDE SEQUENCE [LARGE SCALE GENOMIC DNA]</scope>
</reference>
<dbReference type="PRINTS" id="PR00984">
    <property type="entry name" value="TRNASYNTHILE"/>
</dbReference>
<evidence type="ECO:0000256" key="16">
    <source>
        <dbReference type="PIRSR" id="PIRSR613078-1"/>
    </source>
</evidence>
<dbReference type="PANTHER" id="PTHR42780:SF1">
    <property type="entry name" value="ISOLEUCINE--TRNA LIGASE, CYTOPLASMIC"/>
    <property type="match status" value="1"/>
</dbReference>
<evidence type="ECO:0000256" key="6">
    <source>
        <dbReference type="ARBA" id="ARBA00022598"/>
    </source>
</evidence>
<feature type="domain" description="Aminoacyl-tRNA synthetase class Ia" evidence="18">
    <location>
        <begin position="9"/>
        <end position="488"/>
    </location>
</feature>
<dbReference type="SUPFAM" id="SSF50677">
    <property type="entry name" value="ValRS/IleRS/LeuRS editing domain"/>
    <property type="match status" value="1"/>
</dbReference>
<evidence type="ECO:0000256" key="2">
    <source>
        <dbReference type="ARBA" id="ARBA00004496"/>
    </source>
</evidence>
<feature type="active site" description="Proton donor/acceptor" evidence="16">
    <location>
        <position position="576"/>
    </location>
</feature>
<dbReference type="InterPro" id="IPR029033">
    <property type="entry name" value="His_PPase_superfam"/>
</dbReference>
<dbReference type="CDD" id="cd07961">
    <property type="entry name" value="Anticodon_Ia_Ile_ABEc"/>
    <property type="match status" value="1"/>
</dbReference>
<name>A0A2H0WM31_9BACT</name>
<dbReference type="EMBL" id="PEZL01000005">
    <property type="protein sequence ID" value="PIS13716.1"/>
    <property type="molecule type" value="Genomic_DNA"/>
</dbReference>
<dbReference type="Pfam" id="PF19302">
    <property type="entry name" value="DUF5915"/>
    <property type="match status" value="1"/>
</dbReference>
<evidence type="ECO:0000256" key="4">
    <source>
        <dbReference type="ARBA" id="ARBA00011245"/>
    </source>
</evidence>
<comment type="catalytic activity">
    <reaction evidence="14 15">
        <text>tRNA(Ile) + L-isoleucine + ATP = L-isoleucyl-tRNA(Ile) + AMP + diphosphate</text>
        <dbReference type="Rhea" id="RHEA:11060"/>
        <dbReference type="Rhea" id="RHEA-COMP:9666"/>
        <dbReference type="Rhea" id="RHEA-COMP:9695"/>
        <dbReference type="ChEBI" id="CHEBI:30616"/>
        <dbReference type="ChEBI" id="CHEBI:33019"/>
        <dbReference type="ChEBI" id="CHEBI:58045"/>
        <dbReference type="ChEBI" id="CHEBI:78442"/>
        <dbReference type="ChEBI" id="CHEBI:78528"/>
        <dbReference type="ChEBI" id="CHEBI:456215"/>
        <dbReference type="EC" id="6.1.1.5"/>
    </reaction>
</comment>
<comment type="similarity">
    <text evidence="3 15">Belongs to the class-I aminoacyl-tRNA synthetase family. IleS type 2 subfamily.</text>
</comment>
<dbReference type="Pfam" id="PF00300">
    <property type="entry name" value="His_Phos_1"/>
    <property type="match status" value="1"/>
</dbReference>
<comment type="subcellular location">
    <subcellularLocation>
        <location evidence="2 15">Cytoplasm</location>
    </subcellularLocation>
</comment>
<dbReference type="CDD" id="cd07067">
    <property type="entry name" value="HP_PGM_like"/>
    <property type="match status" value="1"/>
</dbReference>
<comment type="cofactor">
    <cofactor evidence="1 15">
        <name>Zn(2+)</name>
        <dbReference type="ChEBI" id="CHEBI:29105"/>
    </cofactor>
</comment>
<keyword evidence="7 15" id="KW-0479">Metal-binding</keyword>
<evidence type="ECO:0000259" key="19">
    <source>
        <dbReference type="Pfam" id="PF08264"/>
    </source>
</evidence>
<keyword evidence="6 15" id="KW-0436">Ligase</keyword>
<dbReference type="HAMAP" id="MF_02003">
    <property type="entry name" value="Ile_tRNA_synth_type2"/>
    <property type="match status" value="1"/>
</dbReference>
<evidence type="ECO:0000256" key="8">
    <source>
        <dbReference type="ARBA" id="ARBA00022741"/>
    </source>
</evidence>
<dbReference type="InterPro" id="IPR014729">
    <property type="entry name" value="Rossmann-like_a/b/a_fold"/>
</dbReference>
<dbReference type="PANTHER" id="PTHR42780">
    <property type="entry name" value="SOLEUCYL-TRNA SYNTHETASE"/>
    <property type="match status" value="1"/>
</dbReference>
<proteinExistence type="inferred from homology"/>
<evidence type="ECO:0000259" key="18">
    <source>
        <dbReference type="Pfam" id="PF00133"/>
    </source>
</evidence>
<evidence type="ECO:0000256" key="7">
    <source>
        <dbReference type="ARBA" id="ARBA00022723"/>
    </source>
</evidence>
<dbReference type="Gene3D" id="3.40.50.1240">
    <property type="entry name" value="Phosphoglycerate mutase-like"/>
    <property type="match status" value="1"/>
</dbReference>
<dbReference type="SMART" id="SM00855">
    <property type="entry name" value="PGAM"/>
    <property type="match status" value="1"/>
</dbReference>
<evidence type="ECO:0000256" key="1">
    <source>
        <dbReference type="ARBA" id="ARBA00001947"/>
    </source>
</evidence>
<protein>
    <recommendedName>
        <fullName evidence="15">Isoleucine--tRNA ligase</fullName>
        <ecNumber evidence="15">6.1.1.5</ecNumber>
    </recommendedName>
    <alternativeName>
        <fullName evidence="15">Isoleucyl-tRNA synthetase</fullName>
        <shortName evidence="15">IleRS</shortName>
    </alternativeName>
</protein>
<evidence type="ECO:0000256" key="3">
    <source>
        <dbReference type="ARBA" id="ARBA00007078"/>
    </source>
</evidence>
<dbReference type="InterPro" id="IPR009080">
    <property type="entry name" value="tRNAsynth_Ia_anticodon-bd"/>
</dbReference>
<keyword evidence="12 15" id="KW-0030">Aminoacyl-tRNA synthetase</keyword>
<dbReference type="GO" id="GO:0006428">
    <property type="term" value="P:isoleucyl-tRNA aminoacylation"/>
    <property type="evidence" value="ECO:0007669"/>
    <property type="project" value="UniProtKB-UniRule"/>
</dbReference>
<dbReference type="GO" id="GO:0004822">
    <property type="term" value="F:isoleucine-tRNA ligase activity"/>
    <property type="evidence" value="ECO:0007669"/>
    <property type="project" value="UniProtKB-UniRule"/>
</dbReference>
<keyword evidence="8 15" id="KW-0547">Nucleotide-binding</keyword>
<comment type="caution">
    <text evidence="20">The sequence shown here is derived from an EMBL/GenBank/DDBJ whole genome shotgun (WGS) entry which is preliminary data.</text>
</comment>
<dbReference type="Pfam" id="PF08264">
    <property type="entry name" value="Anticodon_1"/>
    <property type="match status" value="1"/>
</dbReference>
<feature type="active site" description="Tele-phosphohistidine intermediate" evidence="16">
    <location>
        <position position="500"/>
    </location>
</feature>
<organism evidence="20 21">
    <name type="scientific">Candidatus Tagabacteria bacterium CG09_land_8_20_14_0_10_41_14</name>
    <dbReference type="NCBI Taxonomy" id="1975021"/>
    <lineage>
        <taxon>Bacteria</taxon>
        <taxon>Candidatus Tagaibacteriota</taxon>
    </lineage>
</organism>
<comment type="domain">
    <text evidence="15">IleRS has two distinct active sites: one for aminoacylation and one for editing. The misactivated valine is translocated from the active site to the editing site, which sterically excludes the correctly activated isoleucine. The single editing site contains two valyl binding pockets, one specific for each substrate (Val-AMP or Val-tRNA(Ile)).</text>
</comment>
<keyword evidence="10 15" id="KW-0067">ATP-binding</keyword>
<gene>
    <name evidence="15" type="primary">ileS</name>
    <name evidence="20" type="ORF">COT67_00380</name>
</gene>
<evidence type="ECO:0000313" key="20">
    <source>
        <dbReference type="EMBL" id="PIS13716.1"/>
    </source>
</evidence>
<dbReference type="InterPro" id="IPR013155">
    <property type="entry name" value="M/V/L/I-tRNA-synth_anticd-bd"/>
</dbReference>
<sequence length="1132" mass="131035">MDFSKNEEKILKFWKDNGIFKKSLDKEAPRGDFVFYEGPPTANGRPGIHHVEARAFKDLIPRFKTMRGFRVLRKAGWDTHGLPVEIEVEKKLGFKGKKDIEEYGIEDFNKKCRDSVWEYKEDWEKMTERIGFWIDMENPYITYSTDYIETLWWIIKTAHEKKFLYKGYKVVPHCPRCGTAISSHEVAQGYKTITEDSVIVKFQITNSPATQELAKQDKSQIPTYILVWTTTPWTLPGNVALAVGEKLDYVKIKQGEEFFYIAKNLLNKIKGEYKIVEEIKGKKLVGLEYEPLFPEAVKKTDENFKNAFKVYSADFVSVEDGTGVVHTAVMYGVDDYELGEKVGLPKVHTVNLDGTFNERIFKWQGKFVKAVEKEIIKDLEERKLLYKTEKYSHDYPFCWRCDTPLLYYAKDSWYFRMSELRDDLIKNNKKINWIPEYIKDGRFGEWLRDVKDWAISRERYWGTPLPVWQCDKCNEEKVIGSVEEIRKELGGINKLFLIRHAEAENNMEGINNSLPETKKYPLTKEGEKQAEKVAGVLKEAKVDFIFSSPLLRARQTAEAISEKIGIEIKFDDRLREIDLGELNNHPHAELQEFYPTQESRAKNTGHGVESGVDVRKRTEDFLEEINEKYKNKNIVIVSHGDPLQILYGAAQGIDLFDSLKGWYPLKGSLKQVYSKPLDLHRPYIDEVVLDCKCGGKMKRVPEVADCWFDSGSMPFAQFHYPFENKKLIDEEKLFPADFISEAVDQTRGWFYTLLSVSTLLGRGPSFKNVICLGHVLDKNGQKMSKSRGNVVDPMEMIKKYGADTVRWYMYIINQPGDPKRFDEKDLKEARKIFVTLANVLVFYKMFTPLEVVSRSETQVLTGFALDNVLDKWILANLNLLIKEITEGLEKYDVTTSARKIGAFILDLSQWYLRRSRERFKGDDGGARKTLRKVLVDLSKLMAPFAPFIAEHIYQELGGREQSVHLERWPEVRKEFIDEKILEDMKKARQDVSVGLDLRLKAGINVRQPLVFFETPNKFGGDLLEVIKDELNVKEVKAGKEYKLATDLTPELVQEGQARELIRTIQDLRKRKGLVPKDEIDLSVETDEEGEKFIKKVESELKKAANIKSIKFSENNGEEIKINELLLKLKIDN</sequence>
<dbReference type="AlphaFoldDB" id="A0A2H0WM31"/>
<dbReference type="GO" id="GO:0000049">
    <property type="term" value="F:tRNA binding"/>
    <property type="evidence" value="ECO:0007669"/>
    <property type="project" value="InterPro"/>
</dbReference>
<dbReference type="Gene3D" id="1.10.730.10">
    <property type="entry name" value="Isoleucyl-tRNA Synthetase, Domain 1"/>
    <property type="match status" value="1"/>
</dbReference>
<evidence type="ECO:0000256" key="10">
    <source>
        <dbReference type="ARBA" id="ARBA00022840"/>
    </source>
</evidence>
<feature type="short sequence motif" description="'HIGH' region" evidence="15">
    <location>
        <begin position="40"/>
        <end position="50"/>
    </location>
</feature>
<dbReference type="SUPFAM" id="SSF52374">
    <property type="entry name" value="Nucleotidylyl transferase"/>
    <property type="match status" value="1"/>
</dbReference>
<dbReference type="EC" id="6.1.1.5" evidence="15"/>
<evidence type="ECO:0000256" key="11">
    <source>
        <dbReference type="ARBA" id="ARBA00022917"/>
    </source>
</evidence>
<evidence type="ECO:0000256" key="5">
    <source>
        <dbReference type="ARBA" id="ARBA00022490"/>
    </source>
</evidence>
<evidence type="ECO:0000313" key="21">
    <source>
        <dbReference type="Proteomes" id="UP000230353"/>
    </source>
</evidence>
<dbReference type="GO" id="GO:0002161">
    <property type="term" value="F:aminoacyl-tRNA deacylase activity"/>
    <property type="evidence" value="ECO:0007669"/>
    <property type="project" value="InterPro"/>
</dbReference>
<dbReference type="GO" id="GO:0005524">
    <property type="term" value="F:ATP binding"/>
    <property type="evidence" value="ECO:0007669"/>
    <property type="project" value="UniProtKB-UniRule"/>
</dbReference>
<dbReference type="InterPro" id="IPR009008">
    <property type="entry name" value="Val/Leu/Ile-tRNA-synth_edit"/>
</dbReference>
<dbReference type="SUPFAM" id="SSF47323">
    <property type="entry name" value="Anticodon-binding domain of a subclass of class I aminoacyl-tRNA synthetases"/>
    <property type="match status" value="2"/>
</dbReference>
<dbReference type="Proteomes" id="UP000230353">
    <property type="component" value="Unassembled WGS sequence"/>
</dbReference>
<accession>A0A2H0WM31</accession>
<evidence type="ECO:0000256" key="14">
    <source>
        <dbReference type="ARBA" id="ARBA00048359"/>
    </source>
</evidence>
<evidence type="ECO:0000256" key="15">
    <source>
        <dbReference type="HAMAP-Rule" id="MF_02003"/>
    </source>
</evidence>
<feature type="short sequence motif" description="'KMSKS' region" evidence="15">
    <location>
        <begin position="782"/>
        <end position="786"/>
    </location>
</feature>
<comment type="function">
    <text evidence="13 15">Catalyzes the attachment of isoleucine to tRNA(Ile). As IleRS can inadvertently accommodate and process structurally similar amino acids such as valine, to avoid such errors it has two additional distinct tRNA(Ile)-dependent editing activities. One activity is designated as 'pretransfer' editing and involves the hydrolysis of activated Val-AMP. The other activity is designated 'posttransfer' editing and involves deacylation of mischarged Val-tRNA(Ile).</text>
</comment>
<feature type="binding site" evidence="17">
    <location>
        <position position="552"/>
    </location>
    <ligand>
        <name>substrate</name>
    </ligand>
</feature>
<dbReference type="Gene3D" id="3.40.50.620">
    <property type="entry name" value="HUPs"/>
    <property type="match status" value="2"/>
</dbReference>
<feature type="domain" description="Aminoacyl-tRNA synthetase class Ia" evidence="18">
    <location>
        <begin position="692"/>
        <end position="810"/>
    </location>
</feature>
<dbReference type="InterPro" id="IPR013078">
    <property type="entry name" value="His_Pase_superF_clade-1"/>
</dbReference>
<evidence type="ECO:0000256" key="9">
    <source>
        <dbReference type="ARBA" id="ARBA00022833"/>
    </source>
</evidence>
<evidence type="ECO:0000256" key="13">
    <source>
        <dbReference type="ARBA" id="ARBA00025217"/>
    </source>
</evidence>
<dbReference type="FunFam" id="3.40.50.620:FF:000063">
    <property type="entry name" value="Isoleucine--tRNA ligase"/>
    <property type="match status" value="1"/>
</dbReference>
<feature type="domain" description="Methionyl/Valyl/Leucyl/Isoleucyl-tRNA synthetase anticodon-binding" evidence="19">
    <location>
        <begin position="870"/>
        <end position="1009"/>
    </location>
</feature>
<dbReference type="GO" id="GO:0008270">
    <property type="term" value="F:zinc ion binding"/>
    <property type="evidence" value="ECO:0007669"/>
    <property type="project" value="UniProtKB-UniRule"/>
</dbReference>
<keyword evidence="5 15" id="KW-0963">Cytoplasm</keyword>
<dbReference type="GO" id="GO:0005737">
    <property type="term" value="C:cytoplasm"/>
    <property type="evidence" value="ECO:0007669"/>
    <property type="project" value="UniProtKB-SubCell"/>
</dbReference>
<dbReference type="Gene3D" id="3.90.740.10">
    <property type="entry name" value="Valyl/Leucyl/Isoleucyl-tRNA synthetase, editing domain"/>
    <property type="match status" value="1"/>
</dbReference>
<feature type="binding site" evidence="15">
    <location>
        <position position="785"/>
    </location>
    <ligand>
        <name>ATP</name>
        <dbReference type="ChEBI" id="CHEBI:30616"/>
    </ligand>
</feature>
<feature type="binding site" evidence="17">
    <location>
        <begin position="499"/>
        <end position="506"/>
    </location>
    <ligand>
        <name>substrate</name>
    </ligand>
</feature>